<gene>
    <name evidence="1" type="ORF">MNBD_BACTEROID03-77</name>
</gene>
<evidence type="ECO:0008006" key="2">
    <source>
        <dbReference type="Google" id="ProtNLM"/>
    </source>
</evidence>
<dbReference type="AlphaFoldDB" id="A0A3B0SWH2"/>
<sequence>MKKSLLYFRFALFFACMGCEDVIDVDVPSEEPRLVVEALIRVDLNEEFIPVEVKVSTTSGFFEKIPVTTLEQIDIIYEEHEDGAIINTGFSNLIEKEPGTGIYYPNPNFTTEQRISTRILDRNWTFNLIIQHEGRKYIAQTKYVQAVPIDDLVHGDDTLFGDDKTEVIISFTDNPDRDDFYLFDFNFGEYLVTEDEFYNGQQFQFSYFYDQIFRSGRKIDISILGVDEGFYNYMDMLIEQSGELQGPFQTPVATVRGNVFDITGLDNIDQFDNAEQPNVFPLGYFAIVQEFKHTLTIK</sequence>
<reference evidence="1" key="1">
    <citation type="submission" date="2018-06" db="EMBL/GenBank/DDBJ databases">
        <authorList>
            <person name="Zhirakovskaya E."/>
        </authorList>
    </citation>
    <scope>NUCLEOTIDE SEQUENCE</scope>
</reference>
<proteinExistence type="predicted"/>
<accession>A0A3B0SWH2</accession>
<dbReference type="EMBL" id="UOEL01000004">
    <property type="protein sequence ID" value="VAW09888.1"/>
    <property type="molecule type" value="Genomic_DNA"/>
</dbReference>
<dbReference type="Pfam" id="PF14054">
    <property type="entry name" value="DUF4249"/>
    <property type="match status" value="1"/>
</dbReference>
<evidence type="ECO:0000313" key="1">
    <source>
        <dbReference type="EMBL" id="VAW09888.1"/>
    </source>
</evidence>
<name>A0A3B0SWH2_9ZZZZ</name>
<dbReference type="InterPro" id="IPR025345">
    <property type="entry name" value="DUF4249"/>
</dbReference>
<organism evidence="1">
    <name type="scientific">hydrothermal vent metagenome</name>
    <dbReference type="NCBI Taxonomy" id="652676"/>
    <lineage>
        <taxon>unclassified sequences</taxon>
        <taxon>metagenomes</taxon>
        <taxon>ecological metagenomes</taxon>
    </lineage>
</organism>
<protein>
    <recommendedName>
        <fullName evidence="2">DUF4249 domain-containing protein</fullName>
    </recommendedName>
</protein>